<accession>A0ABW8PIE1</accession>
<dbReference type="RefSeq" id="WP_235820819.1">
    <property type="nucleotide sequence ID" value="NZ_JAZHOJ010000023.1"/>
</dbReference>
<name>A0ABW8PIE1_9FLAO</name>
<keyword evidence="1" id="KW-1133">Transmembrane helix</keyword>
<gene>
    <name evidence="2" type="ORF">V3467_10950</name>
</gene>
<sequence length="124" mass="13596">MFEYKLADKVFRISLLKIFIGFSLIFFALYDVIPKLKNLEFNKKYLSLGGILSDFFGGISDHQGALGSAFLIRAGLTKESFIATGAVIACLIDISGISIYPPKIIKNNFKLAITATLSAFCGIF</sequence>
<evidence type="ECO:0000313" key="3">
    <source>
        <dbReference type="Proteomes" id="UP001621713"/>
    </source>
</evidence>
<keyword evidence="1" id="KW-0812">Transmembrane</keyword>
<evidence type="ECO:0000256" key="1">
    <source>
        <dbReference type="SAM" id="Phobius"/>
    </source>
</evidence>
<feature type="transmembrane region" description="Helical" evidence="1">
    <location>
        <begin position="80"/>
        <end position="100"/>
    </location>
</feature>
<dbReference type="Proteomes" id="UP001621713">
    <property type="component" value="Unassembled WGS sequence"/>
</dbReference>
<feature type="transmembrane region" description="Helical" evidence="1">
    <location>
        <begin position="12"/>
        <end position="33"/>
    </location>
</feature>
<reference evidence="2 3" key="1">
    <citation type="submission" date="2024-02" db="EMBL/GenBank/DDBJ databases">
        <title>Comparative Genomic Analysis of Flavobacterium Species Causing Columnaris Disease of Freshwater Fish in Thailand: Insights into Virulence and Resistance Mechanisms.</title>
        <authorList>
            <person name="Nguyen D."/>
            <person name="Chokmangmeepisarn P."/>
            <person name="Khianchaikhan K."/>
            <person name="Morishita M."/>
            <person name="Bunnoy A."/>
            <person name="Rodkhum C."/>
        </authorList>
    </citation>
    <scope>NUCLEOTIDE SEQUENCE [LARGE SCALE GENOMIC DNA]</scope>
    <source>
        <strain evidence="2 3">PCBSB2203</strain>
    </source>
</reference>
<organism evidence="2 3">
    <name type="scientific">Flavobacterium covae</name>
    <dbReference type="NCBI Taxonomy" id="2906076"/>
    <lineage>
        <taxon>Bacteria</taxon>
        <taxon>Pseudomonadati</taxon>
        <taxon>Bacteroidota</taxon>
        <taxon>Flavobacteriia</taxon>
        <taxon>Flavobacteriales</taxon>
        <taxon>Flavobacteriaceae</taxon>
        <taxon>Flavobacterium</taxon>
    </lineage>
</organism>
<proteinExistence type="predicted"/>
<keyword evidence="3" id="KW-1185">Reference proteome</keyword>
<evidence type="ECO:0000313" key="2">
    <source>
        <dbReference type="EMBL" id="MFK7004362.1"/>
    </source>
</evidence>
<keyword evidence="1" id="KW-0472">Membrane</keyword>
<dbReference type="EMBL" id="JAZHOJ010000023">
    <property type="protein sequence ID" value="MFK7004362.1"/>
    <property type="molecule type" value="Genomic_DNA"/>
</dbReference>
<comment type="caution">
    <text evidence="2">The sequence shown here is derived from an EMBL/GenBank/DDBJ whole genome shotgun (WGS) entry which is preliminary data.</text>
</comment>
<protein>
    <submittedName>
        <fullName evidence="2">Uncharacterized protein</fullName>
    </submittedName>
</protein>